<dbReference type="InterPro" id="IPR011657">
    <property type="entry name" value="CNT_C_dom"/>
</dbReference>
<evidence type="ECO:0000256" key="5">
    <source>
        <dbReference type="ARBA" id="ARBA00022989"/>
    </source>
</evidence>
<evidence type="ECO:0000256" key="2">
    <source>
        <dbReference type="ARBA" id="ARBA00009033"/>
    </source>
</evidence>
<dbReference type="AlphaFoldDB" id="A0A210QSM7"/>
<dbReference type="GO" id="GO:0005886">
    <property type="term" value="C:plasma membrane"/>
    <property type="evidence" value="ECO:0007669"/>
    <property type="project" value="UniProtKB-SubCell"/>
</dbReference>
<keyword evidence="6 7" id="KW-0472">Membrane</keyword>
<feature type="transmembrane region" description="Helical" evidence="7">
    <location>
        <begin position="317"/>
        <end position="338"/>
    </location>
</feature>
<comment type="subcellular location">
    <subcellularLocation>
        <location evidence="1">Cell membrane</location>
        <topology evidence="1">Multi-pass membrane protein</topology>
    </subcellularLocation>
</comment>
<feature type="transmembrane region" description="Helical" evidence="7">
    <location>
        <begin position="240"/>
        <end position="267"/>
    </location>
</feature>
<evidence type="ECO:0000313" key="12">
    <source>
        <dbReference type="Proteomes" id="UP000242188"/>
    </source>
</evidence>
<evidence type="ECO:0000259" key="10">
    <source>
        <dbReference type="Pfam" id="PF07670"/>
    </source>
</evidence>
<dbReference type="PANTHER" id="PTHR10590">
    <property type="entry name" value="SODIUM/NUCLEOSIDE COTRANSPORTER"/>
    <property type="match status" value="1"/>
</dbReference>
<evidence type="ECO:0000256" key="7">
    <source>
        <dbReference type="SAM" id="Phobius"/>
    </source>
</evidence>
<feature type="transmembrane region" description="Helical" evidence="7">
    <location>
        <begin position="157"/>
        <end position="174"/>
    </location>
</feature>
<feature type="transmembrane region" description="Helical" evidence="7">
    <location>
        <begin position="506"/>
        <end position="530"/>
    </location>
</feature>
<proteinExistence type="inferred from homology"/>
<evidence type="ECO:0000256" key="4">
    <source>
        <dbReference type="ARBA" id="ARBA00022692"/>
    </source>
</evidence>
<dbReference type="InterPro" id="IPR002668">
    <property type="entry name" value="CNT_N_dom"/>
</dbReference>
<dbReference type="InterPro" id="IPR011642">
    <property type="entry name" value="Gate_dom"/>
</dbReference>
<feature type="transmembrane region" description="Helical" evidence="7">
    <location>
        <begin position="98"/>
        <end position="119"/>
    </location>
</feature>
<feature type="transmembrane region" description="Helical" evidence="7">
    <location>
        <begin position="131"/>
        <end position="150"/>
    </location>
</feature>
<reference evidence="11 12" key="1">
    <citation type="journal article" date="2017" name="Nat. Ecol. Evol.">
        <title>Scallop genome provides insights into evolution of bilaterian karyotype and development.</title>
        <authorList>
            <person name="Wang S."/>
            <person name="Zhang J."/>
            <person name="Jiao W."/>
            <person name="Li J."/>
            <person name="Xun X."/>
            <person name="Sun Y."/>
            <person name="Guo X."/>
            <person name="Huan P."/>
            <person name="Dong B."/>
            <person name="Zhang L."/>
            <person name="Hu X."/>
            <person name="Sun X."/>
            <person name="Wang J."/>
            <person name="Zhao C."/>
            <person name="Wang Y."/>
            <person name="Wang D."/>
            <person name="Huang X."/>
            <person name="Wang R."/>
            <person name="Lv J."/>
            <person name="Li Y."/>
            <person name="Zhang Z."/>
            <person name="Liu B."/>
            <person name="Lu W."/>
            <person name="Hui Y."/>
            <person name="Liang J."/>
            <person name="Zhou Z."/>
            <person name="Hou R."/>
            <person name="Li X."/>
            <person name="Liu Y."/>
            <person name="Li H."/>
            <person name="Ning X."/>
            <person name="Lin Y."/>
            <person name="Zhao L."/>
            <person name="Xing Q."/>
            <person name="Dou J."/>
            <person name="Li Y."/>
            <person name="Mao J."/>
            <person name="Guo H."/>
            <person name="Dou H."/>
            <person name="Li T."/>
            <person name="Mu C."/>
            <person name="Jiang W."/>
            <person name="Fu Q."/>
            <person name="Fu X."/>
            <person name="Miao Y."/>
            <person name="Liu J."/>
            <person name="Yu Q."/>
            <person name="Li R."/>
            <person name="Liao H."/>
            <person name="Li X."/>
            <person name="Kong Y."/>
            <person name="Jiang Z."/>
            <person name="Chourrout D."/>
            <person name="Li R."/>
            <person name="Bao Z."/>
        </authorList>
    </citation>
    <scope>NUCLEOTIDE SEQUENCE [LARGE SCALE GENOMIC DNA]</scope>
    <source>
        <strain evidence="11 12">PY_sf001</strain>
    </source>
</reference>
<feature type="domain" description="Concentrative nucleoside transporter C-terminal" evidence="9">
    <location>
        <begin position="344"/>
        <end position="562"/>
    </location>
</feature>
<feature type="transmembrane region" description="Helical" evidence="7">
    <location>
        <begin position="180"/>
        <end position="200"/>
    </location>
</feature>
<feature type="transmembrane region" description="Helical" evidence="7">
    <location>
        <begin position="435"/>
        <end position="454"/>
    </location>
</feature>
<keyword evidence="3" id="KW-1003">Cell membrane</keyword>
<dbReference type="Pfam" id="PF07662">
    <property type="entry name" value="Nucleos_tra2_C"/>
    <property type="match status" value="1"/>
</dbReference>
<evidence type="ECO:0000259" key="9">
    <source>
        <dbReference type="Pfam" id="PF07662"/>
    </source>
</evidence>
<dbReference type="GO" id="GO:0005415">
    <property type="term" value="F:nucleoside:sodium symporter activity"/>
    <property type="evidence" value="ECO:0007669"/>
    <property type="project" value="TreeGrafter"/>
</dbReference>
<dbReference type="Pfam" id="PF01773">
    <property type="entry name" value="Nucleos_tra2_N"/>
    <property type="match status" value="1"/>
</dbReference>
<feature type="domain" description="Concentrative nucleoside transporter N-terminal" evidence="8">
    <location>
        <begin position="162"/>
        <end position="232"/>
    </location>
</feature>
<keyword evidence="12" id="KW-1185">Reference proteome</keyword>
<evidence type="ECO:0000313" key="11">
    <source>
        <dbReference type="EMBL" id="OWF51722.1"/>
    </source>
</evidence>
<dbReference type="Pfam" id="PF07670">
    <property type="entry name" value="Gate"/>
    <property type="match status" value="1"/>
</dbReference>
<evidence type="ECO:0000256" key="1">
    <source>
        <dbReference type="ARBA" id="ARBA00004651"/>
    </source>
</evidence>
<evidence type="ECO:0000256" key="6">
    <source>
        <dbReference type="ARBA" id="ARBA00023136"/>
    </source>
</evidence>
<keyword evidence="5 7" id="KW-1133">Transmembrane helix</keyword>
<dbReference type="InterPro" id="IPR008276">
    <property type="entry name" value="C_nuclsd_transpt"/>
</dbReference>
<dbReference type="EMBL" id="NEDP02002110">
    <property type="protein sequence ID" value="OWF51722.1"/>
    <property type="molecule type" value="Genomic_DNA"/>
</dbReference>
<feature type="transmembrane region" description="Helical" evidence="7">
    <location>
        <begin position="542"/>
        <end position="565"/>
    </location>
</feature>
<feature type="transmembrane region" description="Helical" evidence="7">
    <location>
        <begin position="466"/>
        <end position="486"/>
    </location>
</feature>
<evidence type="ECO:0000256" key="3">
    <source>
        <dbReference type="ARBA" id="ARBA00022475"/>
    </source>
</evidence>
<dbReference type="PANTHER" id="PTHR10590:SF4">
    <property type="entry name" value="SOLUTE CARRIER FAMILY 28 MEMBER 3"/>
    <property type="match status" value="1"/>
</dbReference>
<dbReference type="OrthoDB" id="6075923at2759"/>
<evidence type="ECO:0000259" key="8">
    <source>
        <dbReference type="Pfam" id="PF01773"/>
    </source>
</evidence>
<dbReference type="Proteomes" id="UP000242188">
    <property type="component" value="Unassembled WGS sequence"/>
</dbReference>
<protein>
    <submittedName>
        <fullName evidence="11">Sodium/nucleoside cotransporter 1</fullName>
    </submittedName>
</protein>
<name>A0A210QSM7_MIZYE</name>
<feature type="transmembrane region" description="Helical" evidence="7">
    <location>
        <begin position="344"/>
        <end position="364"/>
    </location>
</feature>
<accession>A0A210QSM7</accession>
<feature type="transmembrane region" description="Helical" evidence="7">
    <location>
        <begin position="401"/>
        <end position="423"/>
    </location>
</feature>
<organism evidence="11 12">
    <name type="scientific">Mizuhopecten yessoensis</name>
    <name type="common">Japanese scallop</name>
    <name type="synonym">Patinopecten yessoensis</name>
    <dbReference type="NCBI Taxonomy" id="6573"/>
    <lineage>
        <taxon>Eukaryota</taxon>
        <taxon>Metazoa</taxon>
        <taxon>Spiralia</taxon>
        <taxon>Lophotrochozoa</taxon>
        <taxon>Mollusca</taxon>
        <taxon>Bivalvia</taxon>
        <taxon>Autobranchia</taxon>
        <taxon>Pteriomorphia</taxon>
        <taxon>Pectinida</taxon>
        <taxon>Pectinoidea</taxon>
        <taxon>Pectinidae</taxon>
        <taxon>Mizuhopecten</taxon>
    </lineage>
</organism>
<keyword evidence="4 7" id="KW-0812">Transmembrane</keyword>
<comment type="caution">
    <text evidence="11">The sequence shown here is derived from an EMBL/GenBank/DDBJ whole genome shotgun (WGS) entry which is preliminary data.</text>
</comment>
<feature type="domain" description="Nucleoside transporter/FeoB GTPase Gate" evidence="10">
    <location>
        <begin position="242"/>
        <end position="334"/>
    </location>
</feature>
<comment type="similarity">
    <text evidence="2">Belongs to the concentrative nucleoside transporter (CNT) (TC 2.A.41) family.</text>
</comment>
<sequence length="566" mass="62254">MHIYYHSKTTNVDLNPSRHRCLDNGIPIATIPLNKLDPDVRGMSSVDSQSDVVIPQAYELEDPDQMPTEDGLVIAEKVLFIDKIIYGIRVVILKHQKILKTITYSILLLLFLAYVAYSLSFRFGDEGSLRLTLYFVVLTLIAVYIGLAVIQTRPRNLVSLGGIFVFIFILFLMSNNKANINWHTVFWGLSLEFGFALIILRTEWGIGAVNWTTDRFLEFIAFSDTGSAFIFSKRYKEFNLIFKVVPSVIVFCSAIAVLSYLGVLAFIISNLGGFLGYCLQTNPVESMNAATNIFMSGIESLMVISEYIDSLSTSHIFCIYTNGLSSIAGSALVLFSNFGVPVEYLLTASVMSAPAALVASKMVYPSETGKDDTKICVVGTKSGTKSLMQALSLGGMQGLQLMVNVLVNLLIYISLFAFVNASITWFGDRAGVEELTLQKIFSYCLWPLAFIMGIDAIDCLKVAEMLGVRMFATVALGYLQMGTYFTNKEKYNEYNEIYNNTDRSELITTYAMCGFASMPSVGITLGSFAVLAPGRVGELSKLAMRGLIAGTIASYLTACVAGLLFA</sequence>
<gene>
    <name evidence="11" type="ORF">KP79_PYT00690</name>
</gene>